<dbReference type="EMBL" id="RIAR02000001">
    <property type="protein sequence ID" value="NSL85383.1"/>
    <property type="molecule type" value="Genomic_DNA"/>
</dbReference>
<evidence type="ECO:0000256" key="2">
    <source>
        <dbReference type="ARBA" id="ARBA00023125"/>
    </source>
</evidence>
<evidence type="ECO:0000256" key="1">
    <source>
        <dbReference type="ARBA" id="ARBA00023015"/>
    </source>
</evidence>
<evidence type="ECO:0000313" key="4">
    <source>
        <dbReference type="EMBL" id="NSL85383.1"/>
    </source>
</evidence>
<dbReference type="PANTHER" id="PTHR47893:SF1">
    <property type="entry name" value="REGULATORY PROTEIN PCHR"/>
    <property type="match status" value="1"/>
</dbReference>
<dbReference type="InterPro" id="IPR053142">
    <property type="entry name" value="PchR_regulatory_protein"/>
</dbReference>
<dbReference type="AlphaFoldDB" id="A0A3S1CV62"/>
<accession>A0A3S1CV62</accession>
<dbReference type="InterPro" id="IPR018062">
    <property type="entry name" value="HTH_AraC-typ_CS"/>
</dbReference>
<keyword evidence="1" id="KW-0805">Transcription regulation</keyword>
<dbReference type="PROSITE" id="PS01124">
    <property type="entry name" value="HTH_ARAC_FAMILY_2"/>
    <property type="match status" value="1"/>
</dbReference>
<dbReference type="Proteomes" id="UP000281028">
    <property type="component" value="Unassembled WGS sequence"/>
</dbReference>
<dbReference type="Pfam" id="PF12833">
    <property type="entry name" value="HTH_18"/>
    <property type="match status" value="1"/>
</dbReference>
<keyword evidence="3" id="KW-0804">Transcription</keyword>
<dbReference type="SUPFAM" id="SSF46689">
    <property type="entry name" value="Homeodomain-like"/>
    <property type="match status" value="2"/>
</dbReference>
<dbReference type="PROSITE" id="PS00041">
    <property type="entry name" value="HTH_ARAC_FAMILY_1"/>
    <property type="match status" value="1"/>
</dbReference>
<dbReference type="InterPro" id="IPR009057">
    <property type="entry name" value="Homeodomain-like_sf"/>
</dbReference>
<reference evidence="4" key="1">
    <citation type="submission" date="2020-05" db="EMBL/GenBank/DDBJ databases">
        <title>Chitinophaga laudate sp. nov., isolated from a tropical peat swamp.</title>
        <authorList>
            <person name="Goh C.B.S."/>
            <person name="Lee M.S."/>
            <person name="Parimannan S."/>
            <person name="Pasbakhsh P."/>
            <person name="Yule C.M."/>
            <person name="Rajandas H."/>
            <person name="Loke S."/>
            <person name="Croft L."/>
            <person name="Tan J.B.L."/>
        </authorList>
    </citation>
    <scope>NUCLEOTIDE SEQUENCE</scope>
    <source>
        <strain evidence="4">Mgbs1</strain>
    </source>
</reference>
<dbReference type="PANTHER" id="PTHR47893">
    <property type="entry name" value="REGULATORY PROTEIN PCHR"/>
    <property type="match status" value="1"/>
</dbReference>
<sequence length="324" mass="37339">MGVEFRNITEELLYRQDESMDMKRLMANGDVREQLPFWDVLYRQHYYEGIHIGQCRIDVHEDLMVSSSQDAPVPSLVFIEEGEILTNSSDQKKSRHFSAGDHNILTNPFHARLSYFRKQRVQVMVLSFQPERFLQLAENGGPAMDRIAEKLVQGGEPYISEKCLRVTPRMRAVMEDIHQCPYSGALRDVYLQAKALELLVLQFEQLEQAENTCKPPARLSAADIKKLHHAREILLQDFCNPPSLPQLARLTGLNEFKLKTGFKEVFNNTVFGYFKNHRLALAHQLLTSASKTVTEVAYETGYTTVQHFSNEFRKQYGVTPSRIR</sequence>
<dbReference type="InterPro" id="IPR018060">
    <property type="entry name" value="HTH_AraC"/>
</dbReference>
<comment type="caution">
    <text evidence="4">The sequence shown here is derived from an EMBL/GenBank/DDBJ whole genome shotgun (WGS) entry which is preliminary data.</text>
</comment>
<dbReference type="GO" id="GO:0003700">
    <property type="term" value="F:DNA-binding transcription factor activity"/>
    <property type="evidence" value="ECO:0007669"/>
    <property type="project" value="InterPro"/>
</dbReference>
<dbReference type="SMART" id="SM00342">
    <property type="entry name" value="HTH_ARAC"/>
    <property type="match status" value="1"/>
</dbReference>
<proteinExistence type="predicted"/>
<dbReference type="InterPro" id="IPR020449">
    <property type="entry name" value="Tscrpt_reg_AraC-type_HTH"/>
</dbReference>
<gene>
    <name evidence="4" type="ORF">ECE50_000970</name>
</gene>
<keyword evidence="5" id="KW-1185">Reference proteome</keyword>
<dbReference type="GO" id="GO:0043565">
    <property type="term" value="F:sequence-specific DNA binding"/>
    <property type="evidence" value="ECO:0007669"/>
    <property type="project" value="InterPro"/>
</dbReference>
<organism evidence="4 5">
    <name type="scientific">Chitinophaga solisilvae</name>
    <dbReference type="NCBI Taxonomy" id="1233460"/>
    <lineage>
        <taxon>Bacteria</taxon>
        <taxon>Pseudomonadati</taxon>
        <taxon>Bacteroidota</taxon>
        <taxon>Chitinophagia</taxon>
        <taxon>Chitinophagales</taxon>
        <taxon>Chitinophagaceae</taxon>
        <taxon>Chitinophaga</taxon>
    </lineage>
</organism>
<name>A0A3S1CV62_9BACT</name>
<evidence type="ECO:0000256" key="3">
    <source>
        <dbReference type="ARBA" id="ARBA00023163"/>
    </source>
</evidence>
<dbReference type="PRINTS" id="PR00032">
    <property type="entry name" value="HTHARAC"/>
</dbReference>
<keyword evidence="2" id="KW-0238">DNA-binding</keyword>
<protein>
    <submittedName>
        <fullName evidence="4">Helix-turn-helix transcriptional regulator</fullName>
    </submittedName>
</protein>
<evidence type="ECO:0000313" key="5">
    <source>
        <dbReference type="Proteomes" id="UP000281028"/>
    </source>
</evidence>
<dbReference type="Gene3D" id="1.10.10.60">
    <property type="entry name" value="Homeodomain-like"/>
    <property type="match status" value="1"/>
</dbReference>
<dbReference type="OrthoDB" id="799767at2"/>